<keyword evidence="2" id="KW-0285">Flavoprotein</keyword>
<dbReference type="InterPro" id="IPR003097">
    <property type="entry name" value="CysJ-like_FAD-binding"/>
</dbReference>
<dbReference type="GO" id="GO:0030586">
    <property type="term" value="F:[methionine synthase] reductase (NADPH) activity"/>
    <property type="evidence" value="ECO:0007669"/>
    <property type="project" value="TreeGrafter"/>
</dbReference>
<sequence>MADALVPDISSLQIGPECSGEERHIPLLGDDQYCSHKIKKHTAPKLLPPGFSIVPVDSVSQSTYTAKLCALSAPPAAMGVVCSGTLESLEKLTSGDAKTVYKASLMLVEGSVVDYQPGDSIGVCCANSPADVSWVLEHIDLGDLHDPDCPFVLQPVAGRSTPLPTWLLPDVPLSLRFRLTHCCELHVPVTKRMTRTLADCCVLPVDSDPYARRQSTRLLDLSSKEGQDLFDRCIRKPNVTFFDLLCSFPACKIPIVRLLELLPRLLPRPYTLLDSPQRTKDGHQLLSFVFSRVDFDPLLEEKELAGLKRYQYRLHGVCTGFLERVWGDHTTHRCCFPVYLRRNLNKFQLPDDPSQPVIMIGAGTGLAPFMSFMRSQQYATSIARHPLWLIFGCRSPLTSLLFAEELGQFLTDKILSHCCLCFSRYNAACADPILPSCVSKRLADQACVHRNARYVQHCVDPTLTNHREQLTEWVLQRNAKIMVCGEAKSMAPAIMEAWVQLISTASRGGAKNSNGSAPNLSEEDFERGREYVKTMRSEKRYIEDIWS</sequence>
<comment type="caution">
    <text evidence="6">The sequence shown here is derived from an EMBL/GenBank/DDBJ whole genome shotgun (WGS) entry which is preliminary data.</text>
</comment>
<dbReference type="InterPro" id="IPR001709">
    <property type="entry name" value="Flavoprot_Pyr_Nucl_cyt_Rdtase"/>
</dbReference>
<dbReference type="Gene3D" id="3.40.50.80">
    <property type="entry name" value="Nucleotide-binding domain of ferredoxin-NADP reductase (FNR) module"/>
    <property type="match status" value="1"/>
</dbReference>
<evidence type="ECO:0000256" key="1">
    <source>
        <dbReference type="ARBA" id="ARBA00001974"/>
    </source>
</evidence>
<dbReference type="InterPro" id="IPR023173">
    <property type="entry name" value="NADPH_Cyt_P450_Rdtase_alpha"/>
</dbReference>
<dbReference type="Gene3D" id="1.20.990.10">
    <property type="entry name" value="NADPH-cytochrome p450 Reductase, Chain A, domain 3"/>
    <property type="match status" value="1"/>
</dbReference>
<dbReference type="AlphaFoldDB" id="A0AAV2TSA4"/>
<name>A0AAV2TSA4_CALDB</name>
<comment type="cofactor">
    <cofactor evidence="1">
        <name>FAD</name>
        <dbReference type="ChEBI" id="CHEBI:57692"/>
    </cofactor>
</comment>
<accession>A0AAV2TSA4</accession>
<feature type="domain" description="FAD-binding FR-type" evidence="5">
    <location>
        <begin position="79"/>
        <end position="350"/>
    </location>
</feature>
<dbReference type="GO" id="GO:0050667">
    <property type="term" value="P:homocysteine metabolic process"/>
    <property type="evidence" value="ECO:0007669"/>
    <property type="project" value="TreeGrafter"/>
</dbReference>
<dbReference type="GO" id="GO:0050660">
    <property type="term" value="F:flavin adenine dinucleotide binding"/>
    <property type="evidence" value="ECO:0007669"/>
    <property type="project" value="TreeGrafter"/>
</dbReference>
<evidence type="ECO:0000256" key="3">
    <source>
        <dbReference type="ARBA" id="ARBA00022827"/>
    </source>
</evidence>
<dbReference type="PANTHER" id="PTHR19384">
    <property type="entry name" value="NITRIC OXIDE SYNTHASE-RELATED"/>
    <property type="match status" value="1"/>
</dbReference>
<dbReference type="SUPFAM" id="SSF52343">
    <property type="entry name" value="Ferredoxin reductase-like, C-terminal NADP-linked domain"/>
    <property type="match status" value="1"/>
</dbReference>
<dbReference type="InterPro" id="IPR039261">
    <property type="entry name" value="FNR_nucleotide-bd"/>
</dbReference>
<dbReference type="PROSITE" id="PS51384">
    <property type="entry name" value="FAD_FR"/>
    <property type="match status" value="1"/>
</dbReference>
<dbReference type="SUPFAM" id="SSF63380">
    <property type="entry name" value="Riboflavin synthase domain-like"/>
    <property type="match status" value="1"/>
</dbReference>
<dbReference type="Gene3D" id="2.40.30.10">
    <property type="entry name" value="Translation factors"/>
    <property type="match status" value="1"/>
</dbReference>
<protein>
    <recommendedName>
        <fullName evidence="5">FAD-binding FR-type domain-containing protein</fullName>
    </recommendedName>
</protein>
<gene>
    <name evidence="6" type="ORF">CDAUBV1_LOCUS12878</name>
</gene>
<organism evidence="6 7">
    <name type="scientific">Calicophoron daubneyi</name>
    <name type="common">Rumen fluke</name>
    <name type="synonym">Paramphistomum daubneyi</name>
    <dbReference type="NCBI Taxonomy" id="300641"/>
    <lineage>
        <taxon>Eukaryota</taxon>
        <taxon>Metazoa</taxon>
        <taxon>Spiralia</taxon>
        <taxon>Lophotrochozoa</taxon>
        <taxon>Platyhelminthes</taxon>
        <taxon>Trematoda</taxon>
        <taxon>Digenea</taxon>
        <taxon>Plagiorchiida</taxon>
        <taxon>Pronocephalata</taxon>
        <taxon>Paramphistomoidea</taxon>
        <taxon>Paramphistomidae</taxon>
        <taxon>Calicophoron</taxon>
    </lineage>
</organism>
<dbReference type="Pfam" id="PF00175">
    <property type="entry name" value="NAD_binding_1"/>
    <property type="match status" value="1"/>
</dbReference>
<keyword evidence="3" id="KW-0274">FAD</keyword>
<evidence type="ECO:0000313" key="7">
    <source>
        <dbReference type="Proteomes" id="UP001497525"/>
    </source>
</evidence>
<dbReference type="EMBL" id="CAXLJL010000489">
    <property type="protein sequence ID" value="CAL5138277.1"/>
    <property type="molecule type" value="Genomic_DNA"/>
</dbReference>
<evidence type="ECO:0000313" key="6">
    <source>
        <dbReference type="EMBL" id="CAL5138277.1"/>
    </source>
</evidence>
<dbReference type="InterPro" id="IPR017938">
    <property type="entry name" value="Riboflavin_synthase-like_b-brl"/>
</dbReference>
<proteinExistence type="predicted"/>
<dbReference type="GO" id="GO:0009086">
    <property type="term" value="P:methionine biosynthetic process"/>
    <property type="evidence" value="ECO:0007669"/>
    <property type="project" value="TreeGrafter"/>
</dbReference>
<dbReference type="Proteomes" id="UP001497525">
    <property type="component" value="Unassembled WGS sequence"/>
</dbReference>
<dbReference type="GO" id="GO:0005829">
    <property type="term" value="C:cytosol"/>
    <property type="evidence" value="ECO:0007669"/>
    <property type="project" value="TreeGrafter"/>
</dbReference>
<dbReference type="PRINTS" id="PR00371">
    <property type="entry name" value="FPNCR"/>
</dbReference>
<dbReference type="GO" id="GO:0010181">
    <property type="term" value="F:FMN binding"/>
    <property type="evidence" value="ECO:0007669"/>
    <property type="project" value="TreeGrafter"/>
</dbReference>
<reference evidence="6" key="1">
    <citation type="submission" date="2024-06" db="EMBL/GenBank/DDBJ databases">
        <authorList>
            <person name="Liu X."/>
            <person name="Lenzi L."/>
            <person name="Haldenby T S."/>
            <person name="Uol C."/>
        </authorList>
    </citation>
    <scope>NUCLEOTIDE SEQUENCE</scope>
</reference>
<dbReference type="InterPro" id="IPR017927">
    <property type="entry name" value="FAD-bd_FR_type"/>
</dbReference>
<evidence type="ECO:0000259" key="5">
    <source>
        <dbReference type="PROSITE" id="PS51384"/>
    </source>
</evidence>
<dbReference type="Pfam" id="PF00667">
    <property type="entry name" value="FAD_binding_1"/>
    <property type="match status" value="1"/>
</dbReference>
<dbReference type="InterPro" id="IPR001433">
    <property type="entry name" value="OxRdtase_FAD/NAD-bd"/>
</dbReference>
<evidence type="ECO:0000256" key="2">
    <source>
        <dbReference type="ARBA" id="ARBA00022630"/>
    </source>
</evidence>
<evidence type="ECO:0000256" key="4">
    <source>
        <dbReference type="ARBA" id="ARBA00023002"/>
    </source>
</evidence>
<dbReference type="PANTHER" id="PTHR19384:SF84">
    <property type="entry name" value="METHIONINE SYNTHASE REDUCTASE"/>
    <property type="match status" value="1"/>
</dbReference>
<keyword evidence="4" id="KW-0560">Oxidoreductase</keyword>